<evidence type="ECO:0000313" key="3">
    <source>
        <dbReference type="Proteomes" id="UP000466442"/>
    </source>
</evidence>
<dbReference type="SUPFAM" id="SSF53098">
    <property type="entry name" value="Ribonuclease H-like"/>
    <property type="match status" value="1"/>
</dbReference>
<organism evidence="2 3">
    <name type="scientific">Apolygus lucorum</name>
    <name type="common">Small green plant bug</name>
    <name type="synonym">Lygocoris lucorum</name>
    <dbReference type="NCBI Taxonomy" id="248454"/>
    <lineage>
        <taxon>Eukaryota</taxon>
        <taxon>Metazoa</taxon>
        <taxon>Ecdysozoa</taxon>
        <taxon>Arthropoda</taxon>
        <taxon>Hexapoda</taxon>
        <taxon>Insecta</taxon>
        <taxon>Pterygota</taxon>
        <taxon>Neoptera</taxon>
        <taxon>Paraneoptera</taxon>
        <taxon>Hemiptera</taxon>
        <taxon>Heteroptera</taxon>
        <taxon>Panheteroptera</taxon>
        <taxon>Cimicomorpha</taxon>
        <taxon>Miridae</taxon>
        <taxon>Mirini</taxon>
        <taxon>Apolygus</taxon>
    </lineage>
</organism>
<proteinExistence type="predicted"/>
<dbReference type="InterPro" id="IPR002156">
    <property type="entry name" value="RNaseH_domain"/>
</dbReference>
<dbReference type="InterPro" id="IPR036397">
    <property type="entry name" value="RNaseH_sf"/>
</dbReference>
<dbReference type="EMBL" id="WIXP02000001">
    <property type="protein sequence ID" value="KAF6216106.1"/>
    <property type="molecule type" value="Genomic_DNA"/>
</dbReference>
<reference evidence="2" key="1">
    <citation type="journal article" date="2021" name="Mol. Ecol. Resour.">
        <title>Apolygus lucorum genome provides insights into omnivorousness and mesophyll feeding.</title>
        <authorList>
            <person name="Liu Y."/>
            <person name="Liu H."/>
            <person name="Wang H."/>
            <person name="Huang T."/>
            <person name="Liu B."/>
            <person name="Yang B."/>
            <person name="Yin L."/>
            <person name="Li B."/>
            <person name="Zhang Y."/>
            <person name="Zhang S."/>
            <person name="Jiang F."/>
            <person name="Zhang X."/>
            <person name="Ren Y."/>
            <person name="Wang B."/>
            <person name="Wang S."/>
            <person name="Lu Y."/>
            <person name="Wu K."/>
            <person name="Fan W."/>
            <person name="Wang G."/>
        </authorList>
    </citation>
    <scope>NUCLEOTIDE SEQUENCE</scope>
    <source>
        <strain evidence="2">12Hb</strain>
    </source>
</reference>
<protein>
    <recommendedName>
        <fullName evidence="1">RNase H type-1 domain-containing protein</fullName>
    </recommendedName>
</protein>
<dbReference type="Proteomes" id="UP000466442">
    <property type="component" value="Linkage Group LG1"/>
</dbReference>
<dbReference type="InterPro" id="IPR012337">
    <property type="entry name" value="RNaseH-like_sf"/>
</dbReference>
<accession>A0A8S9Y719</accession>
<dbReference type="PROSITE" id="PS50879">
    <property type="entry name" value="RNASE_H_1"/>
    <property type="match status" value="1"/>
</dbReference>
<gene>
    <name evidence="2" type="ORF">GE061_000444</name>
</gene>
<dbReference type="GO" id="GO:0004523">
    <property type="term" value="F:RNA-DNA hybrid ribonuclease activity"/>
    <property type="evidence" value="ECO:0007669"/>
    <property type="project" value="InterPro"/>
</dbReference>
<evidence type="ECO:0000313" key="2">
    <source>
        <dbReference type="EMBL" id="KAF6216106.1"/>
    </source>
</evidence>
<dbReference type="AlphaFoldDB" id="A0A8S9Y719"/>
<dbReference type="OrthoDB" id="8197322at2759"/>
<dbReference type="Gene3D" id="3.30.420.10">
    <property type="entry name" value="Ribonuclease H-like superfamily/Ribonuclease H"/>
    <property type="match status" value="1"/>
</dbReference>
<sequence>MQHIVNHIERFTSKPGAKLHLQWIPSHVGILANELADNCAKQACNLPTISEGTFIPSSELKPTWASTASSTNLEIHRLRQSTGGSWTASFQDTPCTSAWYLNKQLTRSEITRTNRLLLGHGNNRLFQYRMRGANCPHCRYCKDHNEVETIEHIITNCRQLRVAMMEALGGCTIREVMQGAGKPDNRLPHILECLEKEQVQF</sequence>
<feature type="domain" description="RNase H type-1" evidence="1">
    <location>
        <begin position="1"/>
        <end position="45"/>
    </location>
</feature>
<dbReference type="GO" id="GO:0003676">
    <property type="term" value="F:nucleic acid binding"/>
    <property type="evidence" value="ECO:0007669"/>
    <property type="project" value="InterPro"/>
</dbReference>
<keyword evidence="3" id="KW-1185">Reference proteome</keyword>
<comment type="caution">
    <text evidence="2">The sequence shown here is derived from an EMBL/GenBank/DDBJ whole genome shotgun (WGS) entry which is preliminary data.</text>
</comment>
<evidence type="ECO:0000259" key="1">
    <source>
        <dbReference type="PROSITE" id="PS50879"/>
    </source>
</evidence>
<name>A0A8S9Y719_APOLU</name>